<evidence type="ECO:0000259" key="1">
    <source>
        <dbReference type="Pfam" id="PF01636"/>
    </source>
</evidence>
<evidence type="ECO:0000313" key="2">
    <source>
        <dbReference type="EMBL" id="GGU58483.1"/>
    </source>
</evidence>
<dbReference type="Proteomes" id="UP000610124">
    <property type="component" value="Unassembled WGS sequence"/>
</dbReference>
<reference evidence="2" key="1">
    <citation type="journal article" date="2014" name="Int. J. Syst. Evol. Microbiol.">
        <title>Complete genome sequence of Corynebacterium casei LMG S-19264T (=DSM 44701T), isolated from a smear-ripened cheese.</title>
        <authorList>
            <consortium name="US DOE Joint Genome Institute (JGI-PGF)"/>
            <person name="Walter F."/>
            <person name="Albersmeier A."/>
            <person name="Kalinowski J."/>
            <person name="Ruckert C."/>
        </authorList>
    </citation>
    <scope>NUCLEOTIDE SEQUENCE</scope>
    <source>
        <strain evidence="2">JCM 4434</strain>
    </source>
</reference>
<dbReference type="InterPro" id="IPR002575">
    <property type="entry name" value="Aminoglycoside_PTrfase"/>
</dbReference>
<name>A0A8H9HDI7_KITAU</name>
<feature type="domain" description="Aminoglycoside phosphotransferase" evidence="1">
    <location>
        <begin position="53"/>
        <end position="265"/>
    </location>
</feature>
<protein>
    <submittedName>
        <fullName evidence="2">Acyl-CoA dehydrogenase</fullName>
    </submittedName>
</protein>
<dbReference type="InterPro" id="IPR011009">
    <property type="entry name" value="Kinase-like_dom_sf"/>
</dbReference>
<dbReference type="PANTHER" id="PTHR47829">
    <property type="entry name" value="HYDROLASE, PUTATIVE (AFU_ORTHOLOGUE AFUA_1G12880)-RELATED"/>
    <property type="match status" value="1"/>
</dbReference>
<dbReference type="Pfam" id="PF01636">
    <property type="entry name" value="APH"/>
    <property type="match status" value="1"/>
</dbReference>
<dbReference type="InterPro" id="IPR052898">
    <property type="entry name" value="ACAD10-like"/>
</dbReference>
<dbReference type="CDD" id="cd05154">
    <property type="entry name" value="ACAD10_11_N-like"/>
    <property type="match status" value="1"/>
</dbReference>
<sequence>MLSKRLVIDLATLRSRPMSETPADPPGLDLGRLRSYLDQKLPGIVQGSLRADLIEGGRSNLTYVLSDDASRWVLRRPPLGHVLATAHDMGREYRVMSALRDTGVPVPNMLLIDHDTDVLGAPWYLMEHVPGVAHRSRTTLAAVGEQRVAALGRRLVETLAALHRIDPSTVGLADFGRPDGYLERQLSRWSKQLAASRSRDLPDLDRLHALLSDRLPTSPAPALVHGDYRLDNVLVDDSDTITAVLDWEMSTLGDPLTDIGLLVMYTELAGVGGGIIPSAMTAPGFPKADEIVSYYAELTGRQAADLDWYVAFASFKLAAVAEGIHYRFQQGRTLGAGFERAGEMAPILARHGLGTLKEN</sequence>
<dbReference type="PANTHER" id="PTHR47829:SF1">
    <property type="entry name" value="HAD FAMILY PHOSPHATASE"/>
    <property type="match status" value="1"/>
</dbReference>
<dbReference type="AlphaFoldDB" id="A0A8H9HDI7"/>
<dbReference type="SUPFAM" id="SSF56112">
    <property type="entry name" value="Protein kinase-like (PK-like)"/>
    <property type="match status" value="1"/>
</dbReference>
<evidence type="ECO:0000313" key="3">
    <source>
        <dbReference type="Proteomes" id="UP000610124"/>
    </source>
</evidence>
<gene>
    <name evidence="2" type="ORF">GCM10010502_06510</name>
</gene>
<proteinExistence type="predicted"/>
<organism evidence="2 3">
    <name type="scientific">Kitasatospora aureofaciens</name>
    <name type="common">Streptomyces aureofaciens</name>
    <dbReference type="NCBI Taxonomy" id="1894"/>
    <lineage>
        <taxon>Bacteria</taxon>
        <taxon>Bacillati</taxon>
        <taxon>Actinomycetota</taxon>
        <taxon>Actinomycetes</taxon>
        <taxon>Kitasatosporales</taxon>
        <taxon>Streptomycetaceae</taxon>
        <taxon>Kitasatospora</taxon>
    </lineage>
</organism>
<reference evidence="2" key="2">
    <citation type="submission" date="2020-09" db="EMBL/GenBank/DDBJ databases">
        <authorList>
            <person name="Sun Q."/>
            <person name="Ohkuma M."/>
        </authorList>
    </citation>
    <scope>NUCLEOTIDE SEQUENCE</scope>
    <source>
        <strain evidence="2">JCM 4434</strain>
    </source>
</reference>
<comment type="caution">
    <text evidence="2">The sequence shown here is derived from an EMBL/GenBank/DDBJ whole genome shotgun (WGS) entry which is preliminary data.</text>
</comment>
<dbReference type="EMBL" id="BMUB01000001">
    <property type="protein sequence ID" value="GGU58483.1"/>
    <property type="molecule type" value="Genomic_DNA"/>
</dbReference>
<dbReference type="InterPro" id="IPR041726">
    <property type="entry name" value="ACAD10_11_N"/>
</dbReference>
<accession>A0A8H9HDI7</accession>
<dbReference type="Gene3D" id="3.90.1200.10">
    <property type="match status" value="1"/>
</dbReference>
<dbReference type="Gene3D" id="3.30.200.20">
    <property type="entry name" value="Phosphorylase Kinase, domain 1"/>
    <property type="match status" value="1"/>
</dbReference>